<gene>
    <name evidence="1" type="ORF">DPX39_040059100</name>
</gene>
<dbReference type="Proteomes" id="UP000266743">
    <property type="component" value="Chromosome 4"/>
</dbReference>
<dbReference type="AlphaFoldDB" id="A0A3L6L9L5"/>
<protein>
    <submittedName>
        <fullName evidence="1">Uncharacterized protein</fullName>
    </submittedName>
</protein>
<reference evidence="1 2" key="1">
    <citation type="submission" date="2018-09" db="EMBL/GenBank/DDBJ databases">
        <title>whole genome sequence of T. equiperdum IVM-t1 strain.</title>
        <authorList>
            <person name="Suganuma K."/>
        </authorList>
    </citation>
    <scope>NUCLEOTIDE SEQUENCE [LARGE SCALE GENOMIC DNA]</scope>
    <source>
        <strain evidence="1 2">IVM-t1</strain>
    </source>
</reference>
<sequence length="107" mass="12786">MSHGKRRRKCAENLHNIICKPVNTIGGHFQIRTLHLRLRIGAEDTSVFFPGCKELRNTRPERFRRWNHHALIHHPPYGTPDHQRCRCNRYHNPLSTFFHGHMRVYAK</sequence>
<comment type="caution">
    <text evidence="1">The sequence shown here is derived from an EMBL/GenBank/DDBJ whole genome shotgun (WGS) entry which is preliminary data.</text>
</comment>
<organism evidence="1 2">
    <name type="scientific">Trypanosoma brucei equiperdum</name>
    <dbReference type="NCBI Taxonomy" id="630700"/>
    <lineage>
        <taxon>Eukaryota</taxon>
        <taxon>Discoba</taxon>
        <taxon>Euglenozoa</taxon>
        <taxon>Kinetoplastea</taxon>
        <taxon>Metakinetoplastina</taxon>
        <taxon>Trypanosomatida</taxon>
        <taxon>Trypanosomatidae</taxon>
        <taxon>Trypanosoma</taxon>
    </lineage>
</organism>
<dbReference type="EMBL" id="QSBY01000004">
    <property type="protein sequence ID" value="RHW73312.1"/>
    <property type="molecule type" value="Genomic_DNA"/>
</dbReference>
<evidence type="ECO:0000313" key="2">
    <source>
        <dbReference type="Proteomes" id="UP000266743"/>
    </source>
</evidence>
<name>A0A3L6L9L5_9TRYP</name>
<proteinExistence type="predicted"/>
<accession>A0A3L6L9L5</accession>
<evidence type="ECO:0000313" key="1">
    <source>
        <dbReference type="EMBL" id="RHW73312.1"/>
    </source>
</evidence>